<evidence type="ECO:0000313" key="1">
    <source>
        <dbReference type="EMBL" id="RIY07614.1"/>
    </source>
</evidence>
<dbReference type="Proteomes" id="UP000284250">
    <property type="component" value="Unassembled WGS sequence"/>
</dbReference>
<gene>
    <name evidence="1" type="ORF">D0T11_16165</name>
</gene>
<dbReference type="AlphaFoldDB" id="A0A418QR40"/>
<protein>
    <submittedName>
        <fullName evidence="1">Uncharacterized protein</fullName>
    </submittedName>
</protein>
<sequence>MVAIANAGGSVAVLGAAESVSRGQFALRLGLETRLVAAQEYRAGWGAAAYACSPVGPAFTERVTAITVTSSNALDAQHPAGSALNDVLSVYDLSGNGGTYSLLSDYVQQRAQQPELLLELRLANAATASTGPQQFTVVYQLSNGEQYTAQTVPLMLTQ</sequence>
<name>A0A418QR40_9BACT</name>
<dbReference type="EMBL" id="QYCN01000028">
    <property type="protein sequence ID" value="RIY07614.1"/>
    <property type="molecule type" value="Genomic_DNA"/>
</dbReference>
<proteinExistence type="predicted"/>
<accession>A0A418QR40</accession>
<evidence type="ECO:0000313" key="2">
    <source>
        <dbReference type="Proteomes" id="UP000284250"/>
    </source>
</evidence>
<reference evidence="1 2" key="1">
    <citation type="submission" date="2019-01" db="EMBL/GenBank/DDBJ databases">
        <title>Hymenobacter humicola sp. nov., isolated from soils in Antarctica.</title>
        <authorList>
            <person name="Sedlacek I."/>
            <person name="Holochova P."/>
            <person name="Kralova S."/>
            <person name="Pantucek R."/>
            <person name="Stankova E."/>
            <person name="Vrbovska V."/>
            <person name="Kristofova L."/>
            <person name="Svec P."/>
            <person name="Busse H.-J."/>
        </authorList>
    </citation>
    <scope>NUCLEOTIDE SEQUENCE [LARGE SCALE GENOMIC DNA]</scope>
    <source>
        <strain evidence="1 2">CCM 8852</strain>
    </source>
</reference>
<comment type="caution">
    <text evidence="1">The sequence shown here is derived from an EMBL/GenBank/DDBJ whole genome shotgun (WGS) entry which is preliminary data.</text>
</comment>
<organism evidence="1 2">
    <name type="scientific">Hymenobacter rubripertinctus</name>
    <dbReference type="NCBI Taxonomy" id="2029981"/>
    <lineage>
        <taxon>Bacteria</taxon>
        <taxon>Pseudomonadati</taxon>
        <taxon>Bacteroidota</taxon>
        <taxon>Cytophagia</taxon>
        <taxon>Cytophagales</taxon>
        <taxon>Hymenobacteraceae</taxon>
        <taxon>Hymenobacter</taxon>
    </lineage>
</organism>
<keyword evidence="2" id="KW-1185">Reference proteome</keyword>